<gene>
    <name evidence="1" type="ORF">GCM10007874_40570</name>
</gene>
<evidence type="ECO:0000313" key="2">
    <source>
        <dbReference type="Proteomes" id="UP001156882"/>
    </source>
</evidence>
<accession>A0ABQ6CQ60</accession>
<evidence type="ECO:0000313" key="1">
    <source>
        <dbReference type="EMBL" id="GLS21040.1"/>
    </source>
</evidence>
<organism evidence="1 2">
    <name type="scientific">Labrys miyagiensis</name>
    <dbReference type="NCBI Taxonomy" id="346912"/>
    <lineage>
        <taxon>Bacteria</taxon>
        <taxon>Pseudomonadati</taxon>
        <taxon>Pseudomonadota</taxon>
        <taxon>Alphaproteobacteria</taxon>
        <taxon>Hyphomicrobiales</taxon>
        <taxon>Xanthobacteraceae</taxon>
        <taxon>Labrys</taxon>
    </lineage>
</organism>
<reference evidence="2" key="1">
    <citation type="journal article" date="2019" name="Int. J. Syst. Evol. Microbiol.">
        <title>The Global Catalogue of Microorganisms (GCM) 10K type strain sequencing project: providing services to taxonomists for standard genome sequencing and annotation.</title>
        <authorList>
            <consortium name="The Broad Institute Genomics Platform"/>
            <consortium name="The Broad Institute Genome Sequencing Center for Infectious Disease"/>
            <person name="Wu L."/>
            <person name="Ma J."/>
        </authorList>
    </citation>
    <scope>NUCLEOTIDE SEQUENCE [LARGE SCALE GENOMIC DNA]</scope>
    <source>
        <strain evidence="2">NBRC 101365</strain>
    </source>
</reference>
<comment type="caution">
    <text evidence="1">The sequence shown here is derived from an EMBL/GenBank/DDBJ whole genome shotgun (WGS) entry which is preliminary data.</text>
</comment>
<sequence length="75" mass="7566">MGARGDLGHHTAIGGMLGDLRQHDIGEDLPLAVLVAQHDGGGRFIAGGFDAENKHGEGGTVGKGLVSYSTIWGGG</sequence>
<dbReference type="EMBL" id="BSPC01000040">
    <property type="protein sequence ID" value="GLS21040.1"/>
    <property type="molecule type" value="Genomic_DNA"/>
</dbReference>
<proteinExistence type="predicted"/>
<name>A0ABQ6CQ60_9HYPH</name>
<protein>
    <submittedName>
        <fullName evidence="1">Uncharacterized protein</fullName>
    </submittedName>
</protein>
<dbReference type="Proteomes" id="UP001156882">
    <property type="component" value="Unassembled WGS sequence"/>
</dbReference>
<keyword evidence="2" id="KW-1185">Reference proteome</keyword>